<evidence type="ECO:0000313" key="5">
    <source>
        <dbReference type="Proteomes" id="UP000031594"/>
    </source>
</evidence>
<dbReference type="KEGG" id="mkc:kam1_1869"/>
<organism evidence="4 6">
    <name type="scientific">Methylacidiphilum kamchatkense Kam1</name>
    <dbReference type="NCBI Taxonomy" id="1202785"/>
    <lineage>
        <taxon>Bacteria</taxon>
        <taxon>Pseudomonadati</taxon>
        <taxon>Verrucomicrobiota</taxon>
        <taxon>Methylacidiphilae</taxon>
        <taxon>Methylacidiphilales</taxon>
        <taxon>Methylacidiphilaceae</taxon>
        <taxon>Methylacidiphilum (ex Ratnadevi et al. 2023)</taxon>
    </lineage>
</organism>
<evidence type="ECO:0000313" key="3">
    <source>
        <dbReference type="EMBL" id="KIE59022.1"/>
    </source>
</evidence>
<dbReference type="InterPro" id="IPR041181">
    <property type="entry name" value="DR2241_middle"/>
</dbReference>
<accession>A0A0C1RLT8</accession>
<sequence>MNLLEKWQKWLSENPPPLLIGELQIAEGYWIYNRKDQLKDSLVCLPSLLDLKLYLRQDEKGDYRPLKAEMGILRGWKYGPVDFKGLFYAIEAIYPFALTYWFGLKEGIVGPVSFQETIGRQIGMYKVIEKEAYSIADRTVEGLCRAKCLRQNLWHGMYTEPKEEASIPLVCLEACPLFLEHARKLFLKKRNANL</sequence>
<dbReference type="STRING" id="1202785.A946_02995"/>
<reference evidence="4" key="2">
    <citation type="journal article" date="2019" name="BMC Genomics">
        <title>Complete genome sequence analysis of the thermoacidophilic verrucomicrobial methanotroph 'Candidatus Methylacidiphilum kamchatkense' strain Kam1 and comparison with its closest relatives.</title>
        <authorList>
            <person name="Kruse T."/>
            <person name="Ratnadevi C.M."/>
            <person name="Erikstad H.A."/>
            <person name="Birkeland N.K."/>
        </authorList>
    </citation>
    <scope>NUCLEOTIDE SEQUENCE</scope>
    <source>
        <strain evidence="4">Kam1</strain>
    </source>
</reference>
<keyword evidence="5" id="KW-1185">Reference proteome</keyword>
<feature type="domain" description="DR2241 4Fe-4S iron-sulfur cluster binding" evidence="1">
    <location>
        <begin position="112"/>
        <end position="184"/>
    </location>
</feature>
<evidence type="ECO:0000259" key="2">
    <source>
        <dbReference type="Pfam" id="PF18069"/>
    </source>
</evidence>
<evidence type="ECO:0000313" key="4">
    <source>
        <dbReference type="EMBL" id="QDQ43081.1"/>
    </source>
</evidence>
<dbReference type="OrthoDB" id="191086at2"/>
<dbReference type="Pfam" id="PF18009">
    <property type="entry name" value="Fer4_23"/>
    <property type="match status" value="1"/>
</dbReference>
<dbReference type="Pfam" id="PF18069">
    <property type="entry name" value="DR2241"/>
    <property type="match status" value="1"/>
</dbReference>
<proteinExistence type="predicted"/>
<evidence type="ECO:0000259" key="1">
    <source>
        <dbReference type="Pfam" id="PF18009"/>
    </source>
</evidence>
<dbReference type="Proteomes" id="UP000315925">
    <property type="component" value="Chromosome"/>
</dbReference>
<dbReference type="InterPro" id="IPR041346">
    <property type="entry name" value="DR2241_Fer4"/>
</dbReference>
<dbReference type="Gene3D" id="3.30.70.2320">
    <property type="match status" value="1"/>
</dbReference>
<dbReference type="EMBL" id="CP037899">
    <property type="protein sequence ID" value="QDQ43081.1"/>
    <property type="molecule type" value="Genomic_DNA"/>
</dbReference>
<dbReference type="Proteomes" id="UP000031594">
    <property type="component" value="Unassembled WGS sequence"/>
</dbReference>
<dbReference type="Gene3D" id="3.30.1360.190">
    <property type="match status" value="1"/>
</dbReference>
<dbReference type="EMBL" id="JQNX01000002">
    <property type="protein sequence ID" value="KIE59022.1"/>
    <property type="molecule type" value="Genomic_DNA"/>
</dbReference>
<gene>
    <name evidence="3" type="ORF">A946_02995</name>
    <name evidence="4" type="ORF">kam1_1869</name>
</gene>
<evidence type="ECO:0000313" key="6">
    <source>
        <dbReference type="Proteomes" id="UP000315925"/>
    </source>
</evidence>
<protein>
    <submittedName>
        <fullName evidence="3">Metal-binding protein</fullName>
    </submittedName>
</protein>
<reference evidence="3 5" key="1">
    <citation type="submission" date="2014-08" db="EMBL/GenBank/DDBJ databases">
        <title>Methylacidiphilum kamchatkense strain Kam1 draft genome sequence.</title>
        <authorList>
            <person name="Birkeland N.-K."/>
            <person name="Erikstad H.A."/>
        </authorList>
    </citation>
    <scope>NUCLEOTIDE SEQUENCE [LARGE SCALE GENOMIC DNA]</scope>
    <source>
        <strain evidence="3 5">Kam1</strain>
    </source>
</reference>
<dbReference type="RefSeq" id="WP_039720928.1">
    <property type="nucleotide sequence ID" value="NZ_CP037899.1"/>
</dbReference>
<feature type="domain" description="DR2241 stabilising" evidence="2">
    <location>
        <begin position="42"/>
        <end position="102"/>
    </location>
</feature>
<name>A0A0C1RLT8_9BACT</name>
<reference evidence="6" key="3">
    <citation type="submission" date="2019-03" db="EMBL/GenBank/DDBJ databases">
        <title>Complete genome of Methylacidiphilum kamchatkense Kam1.</title>
        <authorList>
            <person name="Kruse T."/>
            <person name="Murarilal Ratnadevi C."/>
            <person name="Erikstad H.-A."/>
            <person name="Birkeland N.-K."/>
        </authorList>
    </citation>
    <scope>NUCLEOTIDE SEQUENCE [LARGE SCALE GENOMIC DNA]</scope>
    <source>
        <strain evidence="6">kam1</strain>
    </source>
</reference>
<dbReference type="AlphaFoldDB" id="A0A0C1RLT8"/>